<organism evidence="2 3">
    <name type="scientific">Durusdinium trenchii</name>
    <dbReference type="NCBI Taxonomy" id="1381693"/>
    <lineage>
        <taxon>Eukaryota</taxon>
        <taxon>Sar</taxon>
        <taxon>Alveolata</taxon>
        <taxon>Dinophyceae</taxon>
        <taxon>Suessiales</taxon>
        <taxon>Symbiodiniaceae</taxon>
        <taxon>Durusdinium</taxon>
    </lineage>
</organism>
<accession>A0ABP0JT70</accession>
<feature type="compositionally biased region" description="Gly residues" evidence="1">
    <location>
        <begin position="113"/>
        <end position="122"/>
    </location>
</feature>
<keyword evidence="3" id="KW-1185">Reference proteome</keyword>
<sequence length="122" mass="12781">MEKVPPDTCLKFDQRLEFNEGDIGVAGGIQVYEPSNLNPTTVDSVRRFGGSTAPGMPWPQDPLADDQSDDRLEKLEKLVVKAMKTITDKKGGSMPTGYSGASGMPQSSQSGASSGGSGDGSK</sequence>
<dbReference type="Proteomes" id="UP001642464">
    <property type="component" value="Unassembled WGS sequence"/>
</dbReference>
<reference evidence="2 3" key="1">
    <citation type="submission" date="2024-02" db="EMBL/GenBank/DDBJ databases">
        <authorList>
            <person name="Chen Y."/>
            <person name="Shah S."/>
            <person name="Dougan E. K."/>
            <person name="Thang M."/>
            <person name="Chan C."/>
        </authorList>
    </citation>
    <scope>NUCLEOTIDE SEQUENCE [LARGE SCALE GENOMIC DNA]</scope>
</reference>
<gene>
    <name evidence="2" type="ORF">SCF082_LOCUS13731</name>
</gene>
<comment type="caution">
    <text evidence="2">The sequence shown here is derived from an EMBL/GenBank/DDBJ whole genome shotgun (WGS) entry which is preliminary data.</text>
</comment>
<evidence type="ECO:0000256" key="1">
    <source>
        <dbReference type="SAM" id="MobiDB-lite"/>
    </source>
</evidence>
<evidence type="ECO:0000313" key="2">
    <source>
        <dbReference type="EMBL" id="CAK9017655.1"/>
    </source>
</evidence>
<feature type="region of interest" description="Disordered" evidence="1">
    <location>
        <begin position="85"/>
        <end position="122"/>
    </location>
</feature>
<feature type="compositionally biased region" description="Low complexity" evidence="1">
    <location>
        <begin position="99"/>
        <end position="112"/>
    </location>
</feature>
<evidence type="ECO:0000313" key="3">
    <source>
        <dbReference type="Proteomes" id="UP001642464"/>
    </source>
</evidence>
<feature type="region of interest" description="Disordered" evidence="1">
    <location>
        <begin position="47"/>
        <end position="67"/>
    </location>
</feature>
<proteinExistence type="predicted"/>
<dbReference type="EMBL" id="CAXAMM010008546">
    <property type="protein sequence ID" value="CAK9017655.1"/>
    <property type="molecule type" value="Genomic_DNA"/>
</dbReference>
<protein>
    <submittedName>
        <fullName evidence="2">Chloroplastic</fullName>
    </submittedName>
</protein>
<name>A0ABP0JT70_9DINO</name>